<feature type="repeat" description="TPR" evidence="3">
    <location>
        <begin position="1270"/>
        <end position="1303"/>
    </location>
</feature>
<dbReference type="Pfam" id="PF00515">
    <property type="entry name" value="TPR_1"/>
    <property type="match status" value="2"/>
</dbReference>
<feature type="repeat" description="TPR" evidence="3">
    <location>
        <begin position="1100"/>
        <end position="1133"/>
    </location>
</feature>
<reference evidence="4 5" key="1">
    <citation type="submission" date="2018-06" db="EMBL/GenBank/DDBJ databases">
        <title>Comparative genomics reveals the genomic features of Rhizophagus irregularis, R. cerebriforme, R. diaphanum and Gigaspora rosea, and their symbiotic lifestyle signature.</title>
        <authorList>
            <person name="Morin E."/>
            <person name="San Clemente H."/>
            <person name="Chen E.C.H."/>
            <person name="De La Providencia I."/>
            <person name="Hainaut M."/>
            <person name="Kuo A."/>
            <person name="Kohler A."/>
            <person name="Murat C."/>
            <person name="Tang N."/>
            <person name="Roy S."/>
            <person name="Loubradou J."/>
            <person name="Henrissat B."/>
            <person name="Grigoriev I.V."/>
            <person name="Corradi N."/>
            <person name="Roux C."/>
            <person name="Martin F.M."/>
        </authorList>
    </citation>
    <scope>NUCLEOTIDE SEQUENCE [LARGE SCALE GENOMIC DNA]</scope>
    <source>
        <strain evidence="4 5">DAOM 194757</strain>
    </source>
</reference>
<feature type="repeat" description="TPR" evidence="3">
    <location>
        <begin position="604"/>
        <end position="637"/>
    </location>
</feature>
<feature type="repeat" description="TPR" evidence="3">
    <location>
        <begin position="942"/>
        <end position="975"/>
    </location>
</feature>
<protein>
    <submittedName>
        <fullName evidence="4">Uncharacterized protein</fullName>
    </submittedName>
</protein>
<feature type="repeat" description="TPR" evidence="3">
    <location>
        <begin position="672"/>
        <end position="705"/>
    </location>
</feature>
<keyword evidence="2 3" id="KW-0802">TPR repeat</keyword>
<dbReference type="InterPro" id="IPR032675">
    <property type="entry name" value="LRR_dom_sf"/>
</dbReference>
<sequence length="1354" mass="159119">MDQRFAPEYFETIFRFLPTSKDLHSCLLVNKYWAACAVSILWEAPFKIHDNFSPSPKVIQTYLAFIPDEIFLKLGYDKRIGLSIIRPPFFDYPSFLKELPYDRFLNSAIANDCCKNVIIELLKIFAMKMMRLRRFNLYDYLFNQHFKCQNQIASSVLPYFSEFTLIFSSLTYLDCSYQWPMQKAQLFSAIAQDCHSIETLKISVWHEDEGKMLADLIRSQKNLKKFSLINSNNFASFPVQALLNQKHSINSVTFKDIHNINDLSEAEFFNYTIFELNSDAIDTLAQCTNINKIKFKHCEGLNSSLFLPIASAFSNLTSLEYSYGNYNIHDVTTPIKLLSGLIRKSCHTLKRVALDWHSRDYLDITQLIKTITQHMISLKYLKIPLYTLEQLALIHQSHNQLKKLEVHVNKRINPYGALSIFANVPFKSLEQSIKLYLDYPDNFNLKANRLNHVFEPIFYKSNRIVDFILCTRDKASPSIEKKDTLLRIYPRLKINVLNNRWNLNFLAITRSDSEMYRYDELVEIFDNLLKMKPDDLWTLKQRGATYFNMERYNESLKDLNKSLEIDPKDVCALRLRGETYHMLGKYEVSLIDLSKSLEIEPNNAWALKFRGFTYFKMEKYEESLKDLNESLKIEPYYRFALELREEIYSILKRYEESLINLNKSLETDPNNAFALKNRGAIYRILERYDESLVDLNKSLKIEPDDEFALKNRGAIYRIMKRYEDSLADLNKSLKIEPNDAFALKNRGATYLMISKDSLEDLSDPFELYTFWYTFCRRSRVRNYNSNIYEKPLEDLNKSLELEPNDAFALSYRGMAYCKMKEYKMSLKDLNNSLKIEPNNATTLQQRGVTYHYMKKYGKSLEDFNKSLEIDPKNADSLGYRGRTYFMIGKYIKSLEDSNKSLIIEPTNAVALGNRGVVYRMMKRYDDSLADLNKSLKTDPYDAFALKHRGAIYRIMKRYGESLEDLNKSLEIEPDDAFALKNRGAIYLLYDYYEIIFKSLTDLNKSLEIEPDDAFALRFRGVYYRMIRNYDKSLDDLNQSLKIKSNNAFTLQQRGITYYYLKKYDKSLEDFSKSLQIKIDYYKIPYELLVNQLLKVEQSNAFALRNCRLIYRRIKEYKKSLDDLNKSLEIEPDNAYAFQQRGIIYFHMKEFDKSLADLNRSLEIDPNNADSLGYRGRIYYVTEKYEKSLEDSNKSLRIEPDNAIALGNRGSIHRISENYLESFLDLNKSIEMNPNDTFALKNRGAVYYMIHMFKNSLDDLNISLVIDPKDSFALGYRSAVYYKIKKYKESFADLRKSLRIDPKNAFALRLRGIIYFNVKEYDKSLADFDNSSKFECSYPKKAAFETQKIQLDITF</sequence>
<dbReference type="Gene3D" id="3.80.10.10">
    <property type="entry name" value="Ribonuclease Inhibitor"/>
    <property type="match status" value="1"/>
</dbReference>
<feature type="repeat" description="TPR" evidence="3">
    <location>
        <begin position="536"/>
        <end position="569"/>
    </location>
</feature>
<dbReference type="OrthoDB" id="1926212at2759"/>
<dbReference type="InterPro" id="IPR050498">
    <property type="entry name" value="Ycf3"/>
</dbReference>
<dbReference type="PANTHER" id="PTHR44858">
    <property type="entry name" value="TETRATRICOPEPTIDE REPEAT PROTEIN 6"/>
    <property type="match status" value="1"/>
</dbReference>
<gene>
    <name evidence="4" type="ORF">C2G38_2068745</name>
</gene>
<organism evidence="4 5">
    <name type="scientific">Gigaspora rosea</name>
    <dbReference type="NCBI Taxonomy" id="44941"/>
    <lineage>
        <taxon>Eukaryota</taxon>
        <taxon>Fungi</taxon>
        <taxon>Fungi incertae sedis</taxon>
        <taxon>Mucoromycota</taxon>
        <taxon>Glomeromycotina</taxon>
        <taxon>Glomeromycetes</taxon>
        <taxon>Diversisporales</taxon>
        <taxon>Gigasporaceae</taxon>
        <taxon>Gigaspora</taxon>
    </lineage>
</organism>
<evidence type="ECO:0000313" key="4">
    <source>
        <dbReference type="EMBL" id="RIB24940.1"/>
    </source>
</evidence>
<feature type="repeat" description="TPR" evidence="3">
    <location>
        <begin position="706"/>
        <end position="739"/>
    </location>
</feature>
<dbReference type="InterPro" id="IPR011990">
    <property type="entry name" value="TPR-like_helical_dom_sf"/>
</dbReference>
<dbReference type="Proteomes" id="UP000266673">
    <property type="component" value="Unassembled WGS sequence"/>
</dbReference>
<evidence type="ECO:0000256" key="2">
    <source>
        <dbReference type="ARBA" id="ARBA00022803"/>
    </source>
</evidence>
<feature type="repeat" description="TPR" evidence="3">
    <location>
        <begin position="908"/>
        <end position="941"/>
    </location>
</feature>
<keyword evidence="1" id="KW-0677">Repeat</keyword>
<feature type="repeat" description="TPR" evidence="3">
    <location>
        <begin position="840"/>
        <end position="873"/>
    </location>
</feature>
<feature type="repeat" description="TPR" evidence="3">
    <location>
        <begin position="874"/>
        <end position="907"/>
    </location>
</feature>
<feature type="repeat" description="TPR" evidence="3">
    <location>
        <begin position="1013"/>
        <end position="1046"/>
    </location>
</feature>
<feature type="repeat" description="TPR" evidence="3">
    <location>
        <begin position="570"/>
        <end position="603"/>
    </location>
</feature>
<evidence type="ECO:0000256" key="3">
    <source>
        <dbReference type="PROSITE-ProRule" id="PRU00339"/>
    </source>
</evidence>
<feature type="repeat" description="TPR" evidence="3">
    <location>
        <begin position="1168"/>
        <end position="1201"/>
    </location>
</feature>
<dbReference type="STRING" id="44941.A0A397VQZ0"/>
<evidence type="ECO:0000256" key="1">
    <source>
        <dbReference type="ARBA" id="ARBA00022737"/>
    </source>
</evidence>
<comment type="caution">
    <text evidence="4">The sequence shown here is derived from an EMBL/GenBank/DDBJ whole genome shotgun (WGS) entry which is preliminary data.</text>
</comment>
<keyword evidence="5" id="KW-1185">Reference proteome</keyword>
<feature type="repeat" description="TPR" evidence="3">
    <location>
        <begin position="1047"/>
        <end position="1080"/>
    </location>
</feature>
<feature type="repeat" description="TPR" evidence="3">
    <location>
        <begin position="1134"/>
        <end position="1167"/>
    </location>
</feature>
<feature type="repeat" description="TPR" evidence="3">
    <location>
        <begin position="806"/>
        <end position="839"/>
    </location>
</feature>
<proteinExistence type="predicted"/>
<dbReference type="EMBL" id="QKWP01000195">
    <property type="protein sequence ID" value="RIB24940.1"/>
    <property type="molecule type" value="Genomic_DNA"/>
</dbReference>
<dbReference type="SUPFAM" id="SSF52047">
    <property type="entry name" value="RNI-like"/>
    <property type="match status" value="1"/>
</dbReference>
<name>A0A397VQZ0_9GLOM</name>
<dbReference type="SMART" id="SM00028">
    <property type="entry name" value="TPR"/>
    <property type="match status" value="21"/>
</dbReference>
<dbReference type="InterPro" id="IPR019734">
    <property type="entry name" value="TPR_rpt"/>
</dbReference>
<accession>A0A397VQZ0</accession>
<dbReference type="PROSITE" id="PS50005">
    <property type="entry name" value="TPR"/>
    <property type="match status" value="16"/>
</dbReference>
<dbReference type="SUPFAM" id="SSF48452">
    <property type="entry name" value="TPR-like"/>
    <property type="match status" value="3"/>
</dbReference>
<dbReference type="PANTHER" id="PTHR44858:SF1">
    <property type="entry name" value="UDP-N-ACETYLGLUCOSAMINE--PEPTIDE N-ACETYLGLUCOSAMINYLTRANSFERASE SPINDLY-RELATED"/>
    <property type="match status" value="1"/>
</dbReference>
<dbReference type="Pfam" id="PF13181">
    <property type="entry name" value="TPR_8"/>
    <property type="match status" value="3"/>
</dbReference>
<evidence type="ECO:0000313" key="5">
    <source>
        <dbReference type="Proteomes" id="UP000266673"/>
    </source>
</evidence>
<dbReference type="Gene3D" id="1.25.40.10">
    <property type="entry name" value="Tetratricopeptide repeat domain"/>
    <property type="match status" value="9"/>
</dbReference>
<dbReference type="PROSITE" id="PS50293">
    <property type="entry name" value="TPR_REGION"/>
    <property type="match status" value="1"/>
</dbReference>